<accession>A0AA88PDF2</accession>
<dbReference type="AlphaFoldDB" id="A0AA88PDF2"/>
<keyword evidence="3" id="KW-1185">Reference proteome</keyword>
<dbReference type="EMBL" id="JAUYZG010000018">
    <property type="protein sequence ID" value="KAK2881485.1"/>
    <property type="molecule type" value="Genomic_DNA"/>
</dbReference>
<organism evidence="2 3">
    <name type="scientific">Cirrhinus molitorella</name>
    <name type="common">mud carp</name>
    <dbReference type="NCBI Taxonomy" id="172907"/>
    <lineage>
        <taxon>Eukaryota</taxon>
        <taxon>Metazoa</taxon>
        <taxon>Chordata</taxon>
        <taxon>Craniata</taxon>
        <taxon>Vertebrata</taxon>
        <taxon>Euteleostomi</taxon>
        <taxon>Actinopterygii</taxon>
        <taxon>Neopterygii</taxon>
        <taxon>Teleostei</taxon>
        <taxon>Ostariophysi</taxon>
        <taxon>Cypriniformes</taxon>
        <taxon>Cyprinidae</taxon>
        <taxon>Labeoninae</taxon>
        <taxon>Labeonini</taxon>
        <taxon>Cirrhinus</taxon>
    </lineage>
</organism>
<dbReference type="Proteomes" id="UP001187343">
    <property type="component" value="Unassembled WGS sequence"/>
</dbReference>
<protein>
    <submittedName>
        <fullName evidence="2">Uncharacterized protein</fullName>
    </submittedName>
</protein>
<name>A0AA88PDF2_9TELE</name>
<evidence type="ECO:0000313" key="2">
    <source>
        <dbReference type="EMBL" id="KAK2881485.1"/>
    </source>
</evidence>
<reference evidence="2" key="1">
    <citation type="submission" date="2023-08" db="EMBL/GenBank/DDBJ databases">
        <title>Chromosome-level Genome Assembly of mud carp (Cirrhinus molitorella).</title>
        <authorList>
            <person name="Liu H."/>
        </authorList>
    </citation>
    <scope>NUCLEOTIDE SEQUENCE</scope>
    <source>
        <strain evidence="2">Prfri</strain>
        <tissue evidence="2">Muscle</tissue>
    </source>
</reference>
<sequence length="152" mass="16283">MELGTRKAEAEVVGLRMIAAVPAPAGAPPLSPRRRIAISTAGHLLTFPRCRSSSRSRWSPSTFPSLPQQCPLMLLDLAEAPSLTFPLPQQFPLPLEHLPYPPPPQLNPLPLPLEPLPFLPTITAVPTPAGGFSISCRSSTPGSPSHILPRPQ</sequence>
<proteinExistence type="predicted"/>
<evidence type="ECO:0000256" key="1">
    <source>
        <dbReference type="SAM" id="MobiDB-lite"/>
    </source>
</evidence>
<comment type="caution">
    <text evidence="2">The sequence shown here is derived from an EMBL/GenBank/DDBJ whole genome shotgun (WGS) entry which is preliminary data.</text>
</comment>
<evidence type="ECO:0000313" key="3">
    <source>
        <dbReference type="Proteomes" id="UP001187343"/>
    </source>
</evidence>
<feature type="region of interest" description="Disordered" evidence="1">
    <location>
        <begin position="133"/>
        <end position="152"/>
    </location>
</feature>
<gene>
    <name evidence="2" type="ORF">Q8A67_018753</name>
</gene>